<feature type="compositionally biased region" description="Polar residues" evidence="1">
    <location>
        <begin position="66"/>
        <end position="76"/>
    </location>
</feature>
<evidence type="ECO:0000256" key="1">
    <source>
        <dbReference type="SAM" id="MobiDB-lite"/>
    </source>
</evidence>
<feature type="region of interest" description="Disordered" evidence="1">
    <location>
        <begin position="1"/>
        <end position="111"/>
    </location>
</feature>
<comment type="caution">
    <text evidence="2">The sequence shown here is derived from an EMBL/GenBank/DDBJ whole genome shotgun (WGS) entry which is preliminary data.</text>
</comment>
<keyword evidence="3" id="KW-1185">Reference proteome</keyword>
<dbReference type="Proteomes" id="UP001219525">
    <property type="component" value="Unassembled WGS sequence"/>
</dbReference>
<organism evidence="2 3">
    <name type="scientific">Mycena pura</name>
    <dbReference type="NCBI Taxonomy" id="153505"/>
    <lineage>
        <taxon>Eukaryota</taxon>
        <taxon>Fungi</taxon>
        <taxon>Dikarya</taxon>
        <taxon>Basidiomycota</taxon>
        <taxon>Agaricomycotina</taxon>
        <taxon>Agaricomycetes</taxon>
        <taxon>Agaricomycetidae</taxon>
        <taxon>Agaricales</taxon>
        <taxon>Marasmiineae</taxon>
        <taxon>Mycenaceae</taxon>
        <taxon>Mycena</taxon>
    </lineage>
</organism>
<name>A0AAD6YKF5_9AGAR</name>
<feature type="compositionally biased region" description="Basic and acidic residues" evidence="1">
    <location>
        <begin position="246"/>
        <end position="280"/>
    </location>
</feature>
<feature type="compositionally biased region" description="Low complexity" evidence="1">
    <location>
        <begin position="752"/>
        <end position="763"/>
    </location>
</feature>
<sequence>MAPGKKHNYLALPSFKRKRDAAFPSPSPPSSSREPPAGPTAGESSAVSIPPTGPSVGGGPPTWPVNSTGWRSSPTRASPPKAWASQQAPAAEACSKPAGLPTSKPPQPMHNQYEAAPLDFEVVDPGRVAWCRPPMVRAMKKGPGKPQRFVLGDDEGEGEQGMYQLGRGEPSGGKIYFDRDLRRRLEVVNYTPPSGTLGIDRYGLPAPALPYFVRDASGGWKPVKASRWMYPSADPPAGIRVGDVAPRPRPEDLPIKEVESSQEGKGKGKAEEASQEELGKGDQGGVESSESDYGELTWKDVAGDPPSSKVLVVTGLEETVASIAAGKGLETLLAHRAKPVAVVRSQGHTYFELADVSAGLRAVHPLRRLWFQAIVEFTTKETLDRAWERFDELWMPEVEEGEVGDMDVDRPLVQPGAVNEARSAKENNSQETPSSATGAWGGWGSGEQWGATCADAWPADPAASGWDLAGPGTWSGSASASMPPPSPVAEAAGADSGGVPEVEEGEVGDMDVDWPLVQPGAVNETRSTKENNSQETPSCAWDRGDSSATGAWGGWGSGEQWGATSADAWPADPAASGWDLAGPGTWSGSASASMPPPSPVAEAAGADSGGVPSVATVRSGDVNAPAVEASGPTPSGEHEATAVEDSGPRPPSLGPPSPRIEVPTSQPTPAVRHPAQRVIKPLPTGPRALRQSNPVPLIPPPAGAVPAGPSVLSSGRASGTAVITASSSSPPDLLSRLSAFSSVRTHETAVMSASSPSPPALLSRLRDPRPLLGRLSSPGPPDPPPQSLLARIASAGGRSPDTREQAPIGAPSRTVKRKSAKRRERDVARAICRQNALSQAAEPEVDAPMDTDSVALPLSQPRDDRDEDMVSLGGDYDLSPFSLSLSVQPLYYFTSLPVCLVANRPVTRRLASLPVCLVANRPVTRRLASLRSASLSVQPLSVQPLYYFTSLPVCLVANRPVTRRKLWVLGLWHISSQVRTPSSGHLRPDDSQRGPIGRSTPPEVSLDPSARLTIYTFSFTNLSDPRLPEKKKKHNPKVIFLVGKAASAYYIAKLPAQGTVASGTSNMKFCRNGELLGTVVPRTASRSRRKCPDLANVLNNVSGGAFGDVDGDLLSDECVIEKCPDLANVLNHVSGGAFGDIDMVTATSCRTSYLCIFICADADPSRSLECFEFENERDDHKQESSGSSARESIKTDVLLSVKRRLQGVKRHYRASKDELNVCNVFIERRKSFFQGKERGWRPWEAKLNLV</sequence>
<protein>
    <submittedName>
        <fullName evidence="2">Uncharacterized protein</fullName>
    </submittedName>
</protein>
<accession>A0AAD6YKF5</accession>
<evidence type="ECO:0000313" key="2">
    <source>
        <dbReference type="EMBL" id="KAJ7219597.1"/>
    </source>
</evidence>
<feature type="compositionally biased region" description="Acidic residues" evidence="1">
    <location>
        <begin position="501"/>
        <end position="512"/>
    </location>
</feature>
<gene>
    <name evidence="2" type="ORF">GGX14DRAFT_390114</name>
</gene>
<feature type="region of interest" description="Disordered" evidence="1">
    <location>
        <begin position="750"/>
        <end position="867"/>
    </location>
</feature>
<feature type="compositionally biased region" description="Pro residues" evidence="1">
    <location>
        <begin position="648"/>
        <end position="658"/>
    </location>
</feature>
<dbReference type="EMBL" id="JARJCW010000011">
    <property type="protein sequence ID" value="KAJ7219597.1"/>
    <property type="molecule type" value="Genomic_DNA"/>
</dbReference>
<evidence type="ECO:0000313" key="3">
    <source>
        <dbReference type="Proteomes" id="UP001219525"/>
    </source>
</evidence>
<feature type="compositionally biased region" description="Low complexity" evidence="1">
    <location>
        <begin position="560"/>
        <end position="576"/>
    </location>
</feature>
<feature type="region of interest" description="Disordered" evidence="1">
    <location>
        <begin position="979"/>
        <end position="1005"/>
    </location>
</feature>
<reference evidence="2" key="1">
    <citation type="submission" date="2023-03" db="EMBL/GenBank/DDBJ databases">
        <title>Massive genome expansion in bonnet fungi (Mycena s.s.) driven by repeated elements and novel gene families across ecological guilds.</title>
        <authorList>
            <consortium name="Lawrence Berkeley National Laboratory"/>
            <person name="Harder C.B."/>
            <person name="Miyauchi S."/>
            <person name="Viragh M."/>
            <person name="Kuo A."/>
            <person name="Thoen E."/>
            <person name="Andreopoulos B."/>
            <person name="Lu D."/>
            <person name="Skrede I."/>
            <person name="Drula E."/>
            <person name="Henrissat B."/>
            <person name="Morin E."/>
            <person name="Kohler A."/>
            <person name="Barry K."/>
            <person name="LaButti K."/>
            <person name="Morin E."/>
            <person name="Salamov A."/>
            <person name="Lipzen A."/>
            <person name="Mereny Z."/>
            <person name="Hegedus B."/>
            <person name="Baldrian P."/>
            <person name="Stursova M."/>
            <person name="Weitz H."/>
            <person name="Taylor A."/>
            <person name="Grigoriev I.V."/>
            <person name="Nagy L.G."/>
            <person name="Martin F."/>
            <person name="Kauserud H."/>
        </authorList>
    </citation>
    <scope>NUCLEOTIDE SEQUENCE</scope>
    <source>
        <strain evidence="2">9144</strain>
    </source>
</reference>
<feature type="compositionally biased region" description="Low complexity" evidence="1">
    <location>
        <begin position="488"/>
        <end position="500"/>
    </location>
</feature>
<proteinExistence type="predicted"/>
<feature type="region of interest" description="Disordered" evidence="1">
    <location>
        <begin position="420"/>
        <end position="695"/>
    </location>
</feature>
<dbReference type="SUPFAM" id="SSF53756">
    <property type="entry name" value="UDP-Glycosyltransferase/glycogen phosphorylase"/>
    <property type="match status" value="1"/>
</dbReference>
<feature type="region of interest" description="Disordered" evidence="1">
    <location>
        <begin position="234"/>
        <end position="301"/>
    </location>
</feature>
<feature type="compositionally biased region" description="Low complexity" evidence="1">
    <location>
        <begin position="78"/>
        <end position="95"/>
    </location>
</feature>
<dbReference type="AlphaFoldDB" id="A0AAD6YKF5"/>